<dbReference type="AlphaFoldDB" id="A0A218UXS8"/>
<accession>A0A218UXS8</accession>
<keyword evidence="3" id="KW-1185">Reference proteome</keyword>
<feature type="compositionally biased region" description="Polar residues" evidence="1">
    <location>
        <begin position="12"/>
        <end position="22"/>
    </location>
</feature>
<dbReference type="Proteomes" id="UP000197619">
    <property type="component" value="Unassembled WGS sequence"/>
</dbReference>
<comment type="caution">
    <text evidence="2">The sequence shown here is derived from an EMBL/GenBank/DDBJ whole genome shotgun (WGS) entry which is preliminary data.</text>
</comment>
<evidence type="ECO:0000256" key="1">
    <source>
        <dbReference type="SAM" id="MobiDB-lite"/>
    </source>
</evidence>
<reference evidence="2 3" key="1">
    <citation type="submission" date="2017-05" db="EMBL/GenBank/DDBJ databases">
        <title>Genome of assembly of the Bengalese finch, Lonchura striata domestica.</title>
        <authorList>
            <person name="Colquitt B.M."/>
            <person name="Brainard M.S."/>
        </authorList>
    </citation>
    <scope>NUCLEOTIDE SEQUENCE [LARGE SCALE GENOMIC DNA]</scope>
    <source>
        <strain evidence="2">White83orange57</strain>
    </source>
</reference>
<feature type="region of interest" description="Disordered" evidence="1">
    <location>
        <begin position="1"/>
        <end position="22"/>
    </location>
</feature>
<name>A0A218UXS8_9PASE</name>
<proteinExistence type="predicted"/>
<dbReference type="EMBL" id="MUZQ01000098">
    <property type="protein sequence ID" value="OWK58499.1"/>
    <property type="molecule type" value="Genomic_DNA"/>
</dbReference>
<organism evidence="2 3">
    <name type="scientific">Lonchura striata</name>
    <name type="common">white-rumped munia</name>
    <dbReference type="NCBI Taxonomy" id="40157"/>
    <lineage>
        <taxon>Eukaryota</taxon>
        <taxon>Metazoa</taxon>
        <taxon>Chordata</taxon>
        <taxon>Craniata</taxon>
        <taxon>Vertebrata</taxon>
        <taxon>Euteleostomi</taxon>
        <taxon>Archelosauria</taxon>
        <taxon>Archosauria</taxon>
        <taxon>Dinosauria</taxon>
        <taxon>Saurischia</taxon>
        <taxon>Theropoda</taxon>
        <taxon>Coelurosauria</taxon>
        <taxon>Aves</taxon>
        <taxon>Neognathae</taxon>
        <taxon>Neoaves</taxon>
        <taxon>Telluraves</taxon>
        <taxon>Australaves</taxon>
        <taxon>Passeriformes</taxon>
        <taxon>Passeroidea</taxon>
        <taxon>Estrildidae</taxon>
        <taxon>Estrildinae</taxon>
        <taxon>Lonchura</taxon>
    </lineage>
</organism>
<protein>
    <submittedName>
        <fullName evidence="2">Uncharacterized protein</fullName>
    </submittedName>
</protein>
<evidence type="ECO:0000313" key="3">
    <source>
        <dbReference type="Proteomes" id="UP000197619"/>
    </source>
</evidence>
<gene>
    <name evidence="2" type="ORF">RLOC_00010852</name>
</gene>
<sequence>MEKAEKLRPAQSFPSLSHSPRSNPELRALLLRKAVSVSELVARWVMFNLWLKFTSGLRGSREDSQNLTQIRPFPSTASQIVRSQARGVCFLSQVLQSVPYFQIVS</sequence>
<evidence type="ECO:0000313" key="2">
    <source>
        <dbReference type="EMBL" id="OWK58499.1"/>
    </source>
</evidence>